<accession>A0A8K2A9U6</accession>
<proteinExistence type="predicted"/>
<dbReference type="RefSeq" id="WP_161827032.1">
    <property type="nucleotide sequence ID" value="NZ_WVIC01000057.1"/>
</dbReference>
<dbReference type="Proteomes" id="UP000607397">
    <property type="component" value="Unassembled WGS sequence"/>
</dbReference>
<protein>
    <submittedName>
        <fullName evidence="2">Uncharacterized protein</fullName>
    </submittedName>
</protein>
<feature type="compositionally biased region" description="Basic and acidic residues" evidence="1">
    <location>
        <begin position="50"/>
        <end position="59"/>
    </location>
</feature>
<keyword evidence="3" id="KW-1185">Reference proteome</keyword>
<sequence>MKDDPIVEEIRQIREAYAARFNYNLKAIYQDLKRLEQKNPRPHRRRLPKRIMEGEVVNR</sequence>
<evidence type="ECO:0000313" key="3">
    <source>
        <dbReference type="Proteomes" id="UP000607397"/>
    </source>
</evidence>
<feature type="compositionally biased region" description="Basic residues" evidence="1">
    <location>
        <begin position="40"/>
        <end position="49"/>
    </location>
</feature>
<reference evidence="2" key="1">
    <citation type="submission" date="2019-12" db="EMBL/GenBank/DDBJ databases">
        <title>High-Quality draft genome sequences of three cyanobacteria isolated from the limestone walls of the Old Cathedral of Coimbra.</title>
        <authorList>
            <person name="Tiago I."/>
            <person name="Soares F."/>
            <person name="Portugal A."/>
        </authorList>
    </citation>
    <scope>NUCLEOTIDE SEQUENCE [LARGE SCALE GENOMIC DNA]</scope>
    <source>
        <strain evidence="2">C</strain>
    </source>
</reference>
<comment type="caution">
    <text evidence="2">The sequence shown here is derived from an EMBL/GenBank/DDBJ whole genome shotgun (WGS) entry which is preliminary data.</text>
</comment>
<name>A0A8K2A9U6_9CYAN</name>
<feature type="region of interest" description="Disordered" evidence="1">
    <location>
        <begin position="36"/>
        <end position="59"/>
    </location>
</feature>
<gene>
    <name evidence="2" type="ORF">GS597_19010</name>
</gene>
<dbReference type="AlphaFoldDB" id="A0A8K2A9U6"/>
<evidence type="ECO:0000256" key="1">
    <source>
        <dbReference type="SAM" id="MobiDB-lite"/>
    </source>
</evidence>
<evidence type="ECO:0000313" key="2">
    <source>
        <dbReference type="EMBL" id="NCJ08560.1"/>
    </source>
</evidence>
<dbReference type="EMBL" id="WVIC01000057">
    <property type="protein sequence ID" value="NCJ08560.1"/>
    <property type="molecule type" value="Genomic_DNA"/>
</dbReference>
<organism evidence="2 3">
    <name type="scientific">Petrachloros mirabilis ULC683</name>
    <dbReference type="NCBI Taxonomy" id="2781853"/>
    <lineage>
        <taxon>Bacteria</taxon>
        <taxon>Bacillati</taxon>
        <taxon>Cyanobacteriota</taxon>
        <taxon>Cyanophyceae</taxon>
        <taxon>Synechococcales</taxon>
        <taxon>Petrachlorosaceae</taxon>
        <taxon>Petrachloros</taxon>
        <taxon>Petrachloros mirabilis</taxon>
    </lineage>
</organism>